<reference evidence="2" key="1">
    <citation type="journal article" date="2021" name="J Fungi (Basel)">
        <title>Genomic and Metabolomic Analyses of the Marine Fungus Emericellopsis cladophorae: Insights into Saltwater Adaptability Mechanisms and Its Biosynthetic Potential.</title>
        <authorList>
            <person name="Goncalves M.F.M."/>
            <person name="Hilario S."/>
            <person name="Van de Peer Y."/>
            <person name="Esteves A.C."/>
            <person name="Alves A."/>
        </authorList>
    </citation>
    <scope>NUCLEOTIDE SEQUENCE</scope>
    <source>
        <strain evidence="2">MUM 19.33</strain>
    </source>
</reference>
<dbReference type="AlphaFoldDB" id="A0A9P9XVP6"/>
<evidence type="ECO:0000256" key="1">
    <source>
        <dbReference type="SAM" id="MobiDB-lite"/>
    </source>
</evidence>
<feature type="region of interest" description="Disordered" evidence="1">
    <location>
        <begin position="1"/>
        <end position="64"/>
    </location>
</feature>
<evidence type="ECO:0000313" key="2">
    <source>
        <dbReference type="EMBL" id="KAI6778692.1"/>
    </source>
</evidence>
<gene>
    <name evidence="2" type="ORF">J7T54_007633</name>
</gene>
<dbReference type="RefSeq" id="XP_051359548.1">
    <property type="nucleotide sequence ID" value="XM_051509463.1"/>
</dbReference>
<protein>
    <submittedName>
        <fullName evidence="2">Uncharacterized protein</fullName>
    </submittedName>
</protein>
<feature type="compositionally biased region" description="Basic and acidic residues" evidence="1">
    <location>
        <begin position="1"/>
        <end position="14"/>
    </location>
</feature>
<sequence length="212" mass="23574">MAEPHNSQENKNDSETSSNVAYGDHELPSTVLTALSGDAADSAHGTNNNPADADWFAAATSPTPGDVEYAEARAAEQTNGAASPASPDGNEHRLHRPMRFWGIAETIFKNIHGPNVGWADLIWFFSSLGYSLNQSRSGSRVDFSHDEDRCPFPTWETWQDPTTRETHESNVLFIFHRPHPFSTIKPKKILSIRNRLERAGVNMALLQSVFRE</sequence>
<organism evidence="2 3">
    <name type="scientific">Emericellopsis cladophorae</name>
    <dbReference type="NCBI Taxonomy" id="2686198"/>
    <lineage>
        <taxon>Eukaryota</taxon>
        <taxon>Fungi</taxon>
        <taxon>Dikarya</taxon>
        <taxon>Ascomycota</taxon>
        <taxon>Pezizomycotina</taxon>
        <taxon>Sordariomycetes</taxon>
        <taxon>Hypocreomycetidae</taxon>
        <taxon>Hypocreales</taxon>
        <taxon>Bionectriaceae</taxon>
        <taxon>Emericellopsis</taxon>
    </lineage>
</organism>
<dbReference type="EMBL" id="JAGIXG020000062">
    <property type="protein sequence ID" value="KAI6778692.1"/>
    <property type="molecule type" value="Genomic_DNA"/>
</dbReference>
<proteinExistence type="predicted"/>
<accession>A0A9P9XVP6</accession>
<evidence type="ECO:0000313" key="3">
    <source>
        <dbReference type="Proteomes" id="UP001055219"/>
    </source>
</evidence>
<keyword evidence="3" id="KW-1185">Reference proteome</keyword>
<name>A0A9P9XVP6_9HYPO</name>
<comment type="caution">
    <text evidence="2">The sequence shown here is derived from an EMBL/GenBank/DDBJ whole genome shotgun (WGS) entry which is preliminary data.</text>
</comment>
<dbReference type="Proteomes" id="UP001055219">
    <property type="component" value="Unassembled WGS sequence"/>
</dbReference>
<reference evidence="2" key="2">
    <citation type="submission" date="2022-07" db="EMBL/GenBank/DDBJ databases">
        <authorList>
            <person name="Goncalves M.F.M."/>
            <person name="Hilario S."/>
            <person name="Van De Peer Y."/>
            <person name="Esteves A.C."/>
            <person name="Alves A."/>
        </authorList>
    </citation>
    <scope>NUCLEOTIDE SEQUENCE</scope>
    <source>
        <strain evidence="2">MUM 19.33</strain>
    </source>
</reference>
<dbReference type="GeneID" id="75834107"/>